<evidence type="ECO:0000313" key="2">
    <source>
        <dbReference type="EMBL" id="KAK3688712.1"/>
    </source>
</evidence>
<feature type="compositionally biased region" description="Pro residues" evidence="1">
    <location>
        <begin position="23"/>
        <end position="37"/>
    </location>
</feature>
<keyword evidence="3" id="KW-1185">Reference proteome</keyword>
<evidence type="ECO:0000256" key="1">
    <source>
        <dbReference type="SAM" id="MobiDB-lite"/>
    </source>
</evidence>
<dbReference type="EMBL" id="JAULSO010000002">
    <property type="protein sequence ID" value="KAK3688712.1"/>
    <property type="molecule type" value="Genomic_DNA"/>
</dbReference>
<feature type="region of interest" description="Disordered" evidence="1">
    <location>
        <begin position="19"/>
        <end position="65"/>
    </location>
</feature>
<sequence>MADFQQYFAALPSYLAGGMATSSPPPRSHTVPPLPPQPRHRPHTSVPPLPPPPTPPTRRPREFPRPTINNLLYGLDYLKTVFRLHAWNYAVTGQLQMLWLETRAHEYYNRTVLLGDPLVEIVVEAEAEDLLGLFEGDPRILNENSLERGPHGVIRLVVNTGDEYPDELGPWVPVEVDLILCDHLRLPLTLEDCVLYKRVTLPAGNDTRSSTSKEREYAMLRLEDLFALKLASYYRGRHGDEETNYLDLISLMDTYPGEIRPFVDTFRRKHVEYFYSAGVCGHPHSCEQMERFREVLGM</sequence>
<accession>A0AAE1CCN4</accession>
<comment type="caution">
    <text evidence="2">The sequence shown here is derived from an EMBL/GenBank/DDBJ whole genome shotgun (WGS) entry which is preliminary data.</text>
</comment>
<gene>
    <name evidence="2" type="ORF">B0T22DRAFT_512433</name>
</gene>
<protein>
    <submittedName>
        <fullName evidence="2">Uncharacterized protein</fullName>
    </submittedName>
</protein>
<reference evidence="2" key="1">
    <citation type="journal article" date="2023" name="Mol. Phylogenet. Evol.">
        <title>Genome-scale phylogeny and comparative genomics of the fungal order Sordariales.</title>
        <authorList>
            <person name="Hensen N."/>
            <person name="Bonometti L."/>
            <person name="Westerberg I."/>
            <person name="Brannstrom I.O."/>
            <person name="Guillou S."/>
            <person name="Cros-Aarteil S."/>
            <person name="Calhoun S."/>
            <person name="Haridas S."/>
            <person name="Kuo A."/>
            <person name="Mondo S."/>
            <person name="Pangilinan J."/>
            <person name="Riley R."/>
            <person name="LaButti K."/>
            <person name="Andreopoulos B."/>
            <person name="Lipzen A."/>
            <person name="Chen C."/>
            <person name="Yan M."/>
            <person name="Daum C."/>
            <person name="Ng V."/>
            <person name="Clum A."/>
            <person name="Steindorff A."/>
            <person name="Ohm R.A."/>
            <person name="Martin F."/>
            <person name="Silar P."/>
            <person name="Natvig D.O."/>
            <person name="Lalanne C."/>
            <person name="Gautier V."/>
            <person name="Ament-Velasquez S.L."/>
            <person name="Kruys A."/>
            <person name="Hutchinson M.I."/>
            <person name="Powell A.J."/>
            <person name="Barry K."/>
            <person name="Miller A.N."/>
            <person name="Grigoriev I.V."/>
            <person name="Debuchy R."/>
            <person name="Gladieux P."/>
            <person name="Hiltunen Thoren M."/>
            <person name="Johannesson H."/>
        </authorList>
    </citation>
    <scope>NUCLEOTIDE SEQUENCE</scope>
    <source>
        <strain evidence="2">CBS 314.62</strain>
    </source>
</reference>
<proteinExistence type="predicted"/>
<feature type="compositionally biased region" description="Pro residues" evidence="1">
    <location>
        <begin position="45"/>
        <end position="57"/>
    </location>
</feature>
<organism evidence="2 3">
    <name type="scientific">Podospora appendiculata</name>
    <dbReference type="NCBI Taxonomy" id="314037"/>
    <lineage>
        <taxon>Eukaryota</taxon>
        <taxon>Fungi</taxon>
        <taxon>Dikarya</taxon>
        <taxon>Ascomycota</taxon>
        <taxon>Pezizomycotina</taxon>
        <taxon>Sordariomycetes</taxon>
        <taxon>Sordariomycetidae</taxon>
        <taxon>Sordariales</taxon>
        <taxon>Podosporaceae</taxon>
        <taxon>Podospora</taxon>
    </lineage>
</organism>
<evidence type="ECO:0000313" key="3">
    <source>
        <dbReference type="Proteomes" id="UP001270362"/>
    </source>
</evidence>
<dbReference type="Proteomes" id="UP001270362">
    <property type="component" value="Unassembled WGS sequence"/>
</dbReference>
<reference evidence="2" key="2">
    <citation type="submission" date="2023-06" db="EMBL/GenBank/DDBJ databases">
        <authorList>
            <consortium name="Lawrence Berkeley National Laboratory"/>
            <person name="Haridas S."/>
            <person name="Hensen N."/>
            <person name="Bonometti L."/>
            <person name="Westerberg I."/>
            <person name="Brannstrom I.O."/>
            <person name="Guillou S."/>
            <person name="Cros-Aarteil S."/>
            <person name="Calhoun S."/>
            <person name="Kuo A."/>
            <person name="Mondo S."/>
            <person name="Pangilinan J."/>
            <person name="Riley R."/>
            <person name="Labutti K."/>
            <person name="Andreopoulos B."/>
            <person name="Lipzen A."/>
            <person name="Chen C."/>
            <person name="Yanf M."/>
            <person name="Daum C."/>
            <person name="Ng V."/>
            <person name="Clum A."/>
            <person name="Steindorff A."/>
            <person name="Ohm R."/>
            <person name="Martin F."/>
            <person name="Silar P."/>
            <person name="Natvig D."/>
            <person name="Lalanne C."/>
            <person name="Gautier V."/>
            <person name="Ament-Velasquez S.L."/>
            <person name="Kruys A."/>
            <person name="Hutchinson M.I."/>
            <person name="Powell A.J."/>
            <person name="Barry K."/>
            <person name="Miller A.N."/>
            <person name="Grigoriev I.V."/>
            <person name="Debuchy R."/>
            <person name="Gladieux P."/>
            <person name="Thoren M.H."/>
            <person name="Johannesson H."/>
        </authorList>
    </citation>
    <scope>NUCLEOTIDE SEQUENCE</scope>
    <source>
        <strain evidence="2">CBS 314.62</strain>
    </source>
</reference>
<name>A0AAE1CCN4_9PEZI</name>
<dbReference type="AlphaFoldDB" id="A0AAE1CCN4"/>